<dbReference type="EC" id="3.5.3.18" evidence="1"/>
<dbReference type="HOGENOM" id="CLU_057463_2_0_9"/>
<dbReference type="GO" id="GO:0016403">
    <property type="term" value="F:dimethylargininase activity"/>
    <property type="evidence" value="ECO:0007669"/>
    <property type="project" value="UniProtKB-EC"/>
</dbReference>
<dbReference type="GO" id="GO:0019546">
    <property type="term" value="P:L-arginine deiminase pathway"/>
    <property type="evidence" value="ECO:0007669"/>
    <property type="project" value="TreeGrafter"/>
</dbReference>
<dbReference type="GO" id="GO:0016740">
    <property type="term" value="F:transferase activity"/>
    <property type="evidence" value="ECO:0007669"/>
    <property type="project" value="UniProtKB-KW"/>
</dbReference>
<dbReference type="GO" id="GO:0016990">
    <property type="term" value="F:arginine deiminase activity"/>
    <property type="evidence" value="ECO:0007669"/>
    <property type="project" value="TreeGrafter"/>
</dbReference>
<keyword evidence="1" id="KW-0808">Transferase</keyword>
<name>E7FMX5_9LACO</name>
<dbReference type="Gene3D" id="3.75.10.10">
    <property type="entry name" value="L-arginine/glycine Amidinotransferase, Chain A"/>
    <property type="match status" value="1"/>
</dbReference>
<dbReference type="SUPFAM" id="SSF55909">
    <property type="entry name" value="Pentein"/>
    <property type="match status" value="1"/>
</dbReference>
<gene>
    <name evidence="1" type="ORF">HMPREF0542_10252</name>
</gene>
<comment type="caution">
    <text evidence="1">The sequence shown here is derived from an EMBL/GenBank/DDBJ whole genome shotgun (WGS) entry which is preliminary data.</text>
</comment>
<accession>E7FMX5</accession>
<evidence type="ECO:0000313" key="2">
    <source>
        <dbReference type="Proteomes" id="UP000004099"/>
    </source>
</evidence>
<organism evidence="1 2">
    <name type="scientific">Ligilactobacillus ruminis ATCC 25644</name>
    <dbReference type="NCBI Taxonomy" id="525362"/>
    <lineage>
        <taxon>Bacteria</taxon>
        <taxon>Bacillati</taxon>
        <taxon>Bacillota</taxon>
        <taxon>Bacilli</taxon>
        <taxon>Lactobacillales</taxon>
        <taxon>Lactobacillaceae</taxon>
        <taxon>Ligilactobacillus</taxon>
    </lineage>
</organism>
<dbReference type="PANTHER" id="PTHR47271">
    <property type="entry name" value="ARGININE DEIMINASE"/>
    <property type="match status" value="1"/>
</dbReference>
<protein>
    <submittedName>
        <fullName evidence="1">Amidinotransferase</fullName>
        <ecNumber evidence="1">3.5.3.18</ecNumber>
    </submittedName>
</protein>
<dbReference type="Proteomes" id="UP000004099">
    <property type="component" value="Unassembled WGS sequence"/>
</dbReference>
<evidence type="ECO:0000313" key="1">
    <source>
        <dbReference type="EMBL" id="EFZ35623.1"/>
    </source>
</evidence>
<proteinExistence type="predicted"/>
<dbReference type="PANTHER" id="PTHR47271:SF2">
    <property type="entry name" value="ARGININE DEIMINASE"/>
    <property type="match status" value="1"/>
</dbReference>
<sequence>MEITEELKMYVKDGTSTLKRVLTCPPTFLKKAAPINEISKLHPEPLNSELLASEYQRVLDAYEEAGVKVEKLTPDASMTNSIFARDFGGCVKEGYILGRFKKELRFPERKAYEDKMKELGIPKIAEVEDGYFEGGDFAFLRENVIAVGMLDRTDEKGFETIKKALEPLGYEVHPVPADPRYLHLDMCFNLVDENLAVAYLDGLPDDFKALLKRLEIEVIEVPENAIFHHGCNLESLGDHRVLSLKQNAEVNQKLREHGMDVIELDVVETLKAGGGPHCMTFPLARG</sequence>
<dbReference type="EMBL" id="ACGS02000018">
    <property type="protein sequence ID" value="EFZ35623.1"/>
    <property type="molecule type" value="Genomic_DNA"/>
</dbReference>
<dbReference type="AlphaFoldDB" id="E7FMX5"/>
<reference evidence="1 2" key="1">
    <citation type="submission" date="2011-01" db="EMBL/GenBank/DDBJ databases">
        <authorList>
            <person name="Muzny D."/>
            <person name="Qin X."/>
            <person name="Buhay C."/>
            <person name="Dugan-Rocha S."/>
            <person name="Ding Y."/>
            <person name="Chen G."/>
            <person name="Hawes A."/>
            <person name="Holder M."/>
            <person name="Jhangiani S."/>
            <person name="Johnson A."/>
            <person name="Khan Z."/>
            <person name="Li Z."/>
            <person name="Liu W."/>
            <person name="Liu X."/>
            <person name="Perez L."/>
            <person name="Shen H."/>
            <person name="Wang Q."/>
            <person name="Watt J."/>
            <person name="Xi L."/>
            <person name="Xin Y."/>
            <person name="Zhou J."/>
            <person name="Deng J."/>
            <person name="Jiang H."/>
            <person name="Liu Y."/>
            <person name="Qu J."/>
            <person name="Song X.-Z."/>
            <person name="Zhang L."/>
            <person name="Villasana D."/>
            <person name="Johnson A."/>
            <person name="Liu J."/>
            <person name="Liyanage D."/>
            <person name="Lorensuhewa L."/>
            <person name="Robinson T."/>
            <person name="Song A."/>
            <person name="Song B.-B."/>
            <person name="Dinh H."/>
            <person name="Thornton R."/>
            <person name="Coyle M."/>
            <person name="Francisco L."/>
            <person name="Jackson L."/>
            <person name="Javaid M."/>
            <person name="Korchina V."/>
            <person name="Kovar C."/>
            <person name="Mata R."/>
            <person name="Mathew T."/>
            <person name="Ngo R."/>
            <person name="Nguyen L."/>
            <person name="Nguyen N."/>
            <person name="Okwuonu G."/>
            <person name="Ongeri F."/>
            <person name="Pham C."/>
            <person name="Simmons D."/>
            <person name="Wilczek-Boney K."/>
            <person name="Hale W."/>
            <person name="Jakkamsetti A."/>
            <person name="Pham P."/>
            <person name="Ruth R."/>
            <person name="San Lucas F."/>
            <person name="Warren J."/>
            <person name="Zhang J."/>
            <person name="Zhao Z."/>
            <person name="Zhou C."/>
            <person name="Zhu D."/>
            <person name="Lee S."/>
            <person name="Bess C."/>
            <person name="Blankenburg K."/>
            <person name="Forbes L."/>
            <person name="Fu Q."/>
            <person name="Gubbala S."/>
            <person name="Hirani K."/>
            <person name="Jayaseelan J.C."/>
            <person name="Lara F."/>
            <person name="Munidasa M."/>
            <person name="Palculict T."/>
            <person name="Patil S."/>
            <person name="Pu L.-L."/>
            <person name="Saada N."/>
            <person name="Tang L."/>
            <person name="Weissenberger G."/>
            <person name="Zhu Y."/>
            <person name="Hemphill L."/>
            <person name="Shang Y."/>
            <person name="Youmans B."/>
            <person name="Ayvaz T."/>
            <person name="Ross M."/>
            <person name="Santibanez J."/>
            <person name="Aqrawi P."/>
            <person name="Gross S."/>
            <person name="Joshi V."/>
            <person name="Fowler G."/>
            <person name="Nazareth L."/>
            <person name="Reid J."/>
            <person name="Worley K."/>
            <person name="Petrosino J."/>
            <person name="Highlander S."/>
            <person name="Gibbs R."/>
        </authorList>
    </citation>
    <scope>NUCLEOTIDE SEQUENCE [LARGE SCALE GENOMIC DNA]</scope>
    <source>
        <strain evidence="1 2">ATCC 25644</strain>
    </source>
</reference>
<keyword evidence="1" id="KW-0378">Hydrolase</keyword>
<dbReference type="Pfam" id="PF19420">
    <property type="entry name" value="DDAH_eukar"/>
    <property type="match status" value="1"/>
</dbReference>